<accession>A0A565CAN7</accession>
<evidence type="ECO:0000256" key="1">
    <source>
        <dbReference type="SAM" id="SignalP"/>
    </source>
</evidence>
<dbReference type="Proteomes" id="UP000489600">
    <property type="component" value="Unassembled WGS sequence"/>
</dbReference>
<organism evidence="2 3">
    <name type="scientific">Arabis nemorensis</name>
    <dbReference type="NCBI Taxonomy" id="586526"/>
    <lineage>
        <taxon>Eukaryota</taxon>
        <taxon>Viridiplantae</taxon>
        <taxon>Streptophyta</taxon>
        <taxon>Embryophyta</taxon>
        <taxon>Tracheophyta</taxon>
        <taxon>Spermatophyta</taxon>
        <taxon>Magnoliopsida</taxon>
        <taxon>eudicotyledons</taxon>
        <taxon>Gunneridae</taxon>
        <taxon>Pentapetalae</taxon>
        <taxon>rosids</taxon>
        <taxon>malvids</taxon>
        <taxon>Brassicales</taxon>
        <taxon>Brassicaceae</taxon>
        <taxon>Arabideae</taxon>
        <taxon>Arabis</taxon>
    </lineage>
</organism>
<feature type="signal peptide" evidence="1">
    <location>
        <begin position="1"/>
        <end position="21"/>
    </location>
</feature>
<keyword evidence="3" id="KW-1185">Reference proteome</keyword>
<evidence type="ECO:0000313" key="2">
    <source>
        <dbReference type="EMBL" id="VVB10736.1"/>
    </source>
</evidence>
<keyword evidence="1" id="KW-0732">Signal</keyword>
<protein>
    <submittedName>
        <fullName evidence="2">Uncharacterized protein</fullName>
    </submittedName>
</protein>
<evidence type="ECO:0000313" key="3">
    <source>
        <dbReference type="Proteomes" id="UP000489600"/>
    </source>
</evidence>
<name>A0A565CAN7_9BRAS</name>
<comment type="caution">
    <text evidence="2">The sequence shown here is derived from an EMBL/GenBank/DDBJ whole genome shotgun (WGS) entry which is preliminary data.</text>
</comment>
<gene>
    <name evidence="2" type="ORF">ANE_LOCUS21180</name>
</gene>
<dbReference type="AlphaFoldDB" id="A0A565CAN7"/>
<dbReference type="EMBL" id="CABITT030000007">
    <property type="protein sequence ID" value="VVB10736.1"/>
    <property type="molecule type" value="Genomic_DNA"/>
</dbReference>
<reference evidence="2" key="1">
    <citation type="submission" date="2019-07" db="EMBL/GenBank/DDBJ databases">
        <authorList>
            <person name="Dittberner H."/>
        </authorList>
    </citation>
    <scope>NUCLEOTIDE SEQUENCE [LARGE SCALE GENOMIC DNA]</scope>
</reference>
<sequence length="73" mass="8254">MVKGGVSTMTFGFVFLKVVSSACIRCNNKSKKTLSLTEREFMNMKQDGEISFRKQVLNFEVFRVIVQIGGKDV</sequence>
<proteinExistence type="predicted"/>
<feature type="chain" id="PRO_5021856478" evidence="1">
    <location>
        <begin position="22"/>
        <end position="73"/>
    </location>
</feature>